<dbReference type="SUPFAM" id="SSF53300">
    <property type="entry name" value="vWA-like"/>
    <property type="match status" value="1"/>
</dbReference>
<dbReference type="EMBL" id="BTRK01000004">
    <property type="protein sequence ID" value="GMR46619.1"/>
    <property type="molecule type" value="Genomic_DNA"/>
</dbReference>
<feature type="non-terminal residue" evidence="2">
    <location>
        <position position="480"/>
    </location>
</feature>
<dbReference type="PROSITE" id="PS50234">
    <property type="entry name" value="VWFA"/>
    <property type="match status" value="1"/>
</dbReference>
<feature type="non-terminal residue" evidence="2">
    <location>
        <position position="1"/>
    </location>
</feature>
<dbReference type="Gene3D" id="3.40.50.410">
    <property type="entry name" value="von Willebrand factor, type A domain"/>
    <property type="match status" value="1"/>
</dbReference>
<evidence type="ECO:0000313" key="2">
    <source>
        <dbReference type="EMBL" id="GMR46619.1"/>
    </source>
</evidence>
<organism evidence="2 3">
    <name type="scientific">Pristionchus mayeri</name>
    <dbReference type="NCBI Taxonomy" id="1317129"/>
    <lineage>
        <taxon>Eukaryota</taxon>
        <taxon>Metazoa</taxon>
        <taxon>Ecdysozoa</taxon>
        <taxon>Nematoda</taxon>
        <taxon>Chromadorea</taxon>
        <taxon>Rhabditida</taxon>
        <taxon>Rhabditina</taxon>
        <taxon>Diplogasteromorpha</taxon>
        <taxon>Diplogasteroidea</taxon>
        <taxon>Neodiplogasteridae</taxon>
        <taxon>Pristionchus</taxon>
    </lineage>
</organism>
<gene>
    <name evidence="2" type="ORF">PMAYCL1PPCAC_16814</name>
</gene>
<dbReference type="Pfam" id="PF00092">
    <property type="entry name" value="VWA"/>
    <property type="match status" value="1"/>
</dbReference>
<protein>
    <recommendedName>
        <fullName evidence="1">VWFA domain-containing protein</fullName>
    </recommendedName>
</protein>
<dbReference type="InterPro" id="IPR036465">
    <property type="entry name" value="vWFA_dom_sf"/>
</dbReference>
<dbReference type="InterPro" id="IPR002035">
    <property type="entry name" value="VWF_A"/>
</dbReference>
<comment type="caution">
    <text evidence="2">The sequence shown here is derived from an EMBL/GenBank/DDBJ whole genome shotgun (WGS) entry which is preliminary data.</text>
</comment>
<accession>A0AAN5HZN2</accession>
<dbReference type="PANTHER" id="PTHR31024:SF3">
    <property type="entry name" value="C-TYPE LECTIN-RELATED"/>
    <property type="match status" value="1"/>
</dbReference>
<dbReference type="CDD" id="cd00198">
    <property type="entry name" value="vWFA"/>
    <property type="match status" value="1"/>
</dbReference>
<dbReference type="Proteomes" id="UP001328107">
    <property type="component" value="Unassembled WGS sequence"/>
</dbReference>
<proteinExistence type="predicted"/>
<reference evidence="3" key="1">
    <citation type="submission" date="2022-10" db="EMBL/GenBank/DDBJ databases">
        <title>Genome assembly of Pristionchus species.</title>
        <authorList>
            <person name="Yoshida K."/>
            <person name="Sommer R.J."/>
        </authorList>
    </citation>
    <scope>NUCLEOTIDE SEQUENCE [LARGE SCALE GENOMIC DNA]</scope>
    <source>
        <strain evidence="3">RS5460</strain>
    </source>
</reference>
<keyword evidence="3" id="KW-1185">Reference proteome</keyword>
<evidence type="ECO:0000313" key="3">
    <source>
        <dbReference type="Proteomes" id="UP001328107"/>
    </source>
</evidence>
<name>A0AAN5HZN2_9BILA</name>
<feature type="domain" description="VWFA" evidence="1">
    <location>
        <begin position="362"/>
        <end position="480"/>
    </location>
</feature>
<dbReference type="PANTHER" id="PTHR31024">
    <property type="entry name" value="C-TYPE LECTIN"/>
    <property type="match status" value="1"/>
</dbReference>
<sequence length="480" mass="51723">LLFLGVNAYTFTCNQVKKLIRDQTIFYTTSACVALDEFVSYSAPWTTEVYFVDGSGKGRTSFAEAAILGCVDGFTNVNQWQIITTREDGGEGIDCSYEFTVFFSSIETTLLTAKGSALHHSSYRGYNFTVASPRGGLLIDFACNNTQEPLNFYTGLGNGASEDMFYYGSSRCDDRLSLFAWDTAVTINVPNDGIITLTYWGSGAYLSLGSVSYDVLLVGSGKSNAIVQHGDEDKFVWLSPTISADLKFHVDGIARFDSSNANSLVFTAQCKEKNCTGSTLPIVAGDVHQILEADFLAINYFTHVPDDQWKNDDLFFLRIATTPLNSTEPPPTLPPAKPSTSYSCGCDLTAGIASFAPSLWIDVVFVVDVSQSMGTTAIDKASSMIDSIVLSLTIGNDATLQQPIQKFSRVGIITASDKAEVINDLLTPVKTPVKLTPSTSNSAKIGSGIESALSLFSASSRPSTRQVIYIIAASDSSHSD</sequence>
<evidence type="ECO:0000259" key="1">
    <source>
        <dbReference type="PROSITE" id="PS50234"/>
    </source>
</evidence>
<dbReference type="AlphaFoldDB" id="A0AAN5HZN2"/>